<gene>
    <name evidence="3" type="ORF">BDD16_004370</name>
</gene>
<sequence>MSVFSSARFPLALMAAAALTACGGGDDTTTTTPTATTQSVSIDFAATIGSSVLNIGKCADTQVNGIATRGGAAVNAKLTDLRFYVSNVKLLKADGTAVAVTLDESTWQANAGTDSVALIDFEDGTCTNGGATGGTNTKITGNVASGTYVGVSFVLGVPESLNHVNPALSTTPKPIDASVPGMAWSWQAGRKFMKIELSPENATTAGTYTGGVQIITAAGAQATTTTAGVTTNVANTNAFVYHLGNTGCVADAAATATGGYTCSANNQVPVTIAAFNPTSQRVTMDLQALFAGNNATQNTTGTAAGCMSAADDPQCPAMFTALTGAKSGGTVFRAIAK</sequence>
<dbReference type="InterPro" id="IPR046863">
    <property type="entry name" value="MbnP-like_dom"/>
</dbReference>
<reference evidence="3 4" key="1">
    <citation type="submission" date="2020-07" db="EMBL/GenBank/DDBJ databases">
        <title>Genomic Encyclopedia of Archaeal and Bacterial Type Strains, Phase II (KMG-II): from individual species to whole genera.</title>
        <authorList>
            <person name="Goeker M."/>
        </authorList>
    </citation>
    <scope>NUCLEOTIDE SEQUENCE [LARGE SCALE GENOMIC DNA]</scope>
    <source>
        <strain evidence="3 4">DSM 21226</strain>
    </source>
</reference>
<feature type="chain" id="PRO_5030783531" evidence="1">
    <location>
        <begin position="21"/>
        <end position="337"/>
    </location>
</feature>
<organism evidence="3 4">
    <name type="scientific">Sphaerotilus montanus</name>
    <dbReference type="NCBI Taxonomy" id="522889"/>
    <lineage>
        <taxon>Bacteria</taxon>
        <taxon>Pseudomonadati</taxon>
        <taxon>Pseudomonadota</taxon>
        <taxon>Betaproteobacteria</taxon>
        <taxon>Burkholderiales</taxon>
        <taxon>Sphaerotilaceae</taxon>
        <taxon>Sphaerotilus</taxon>
    </lineage>
</organism>
<comment type="caution">
    <text evidence="3">The sequence shown here is derived from an EMBL/GenBank/DDBJ whole genome shotgun (WGS) entry which is preliminary data.</text>
</comment>
<feature type="signal peptide" evidence="1">
    <location>
        <begin position="1"/>
        <end position="20"/>
    </location>
</feature>
<name>A0A7Y9UE74_9BURK</name>
<evidence type="ECO:0000256" key="1">
    <source>
        <dbReference type="SAM" id="SignalP"/>
    </source>
</evidence>
<dbReference type="Proteomes" id="UP000518288">
    <property type="component" value="Unassembled WGS sequence"/>
</dbReference>
<feature type="domain" description="Copper-binding protein MbnP-like" evidence="2">
    <location>
        <begin position="37"/>
        <end position="307"/>
    </location>
</feature>
<accession>A0A7Y9UE74</accession>
<protein>
    <submittedName>
        <fullName evidence="3">Putative repeat protein (TIGR04052 family)</fullName>
    </submittedName>
</protein>
<keyword evidence="1" id="KW-0732">Signal</keyword>
<dbReference type="AlphaFoldDB" id="A0A7Y9UE74"/>
<dbReference type="Pfam" id="PF20243">
    <property type="entry name" value="MbnP"/>
    <property type="match status" value="1"/>
</dbReference>
<dbReference type="InterPro" id="IPR023977">
    <property type="entry name" value="MbnP-like"/>
</dbReference>
<keyword evidence="4" id="KW-1185">Reference proteome</keyword>
<dbReference type="NCBIfam" id="TIGR04052">
    <property type="entry name" value="MbnP_like_WxW"/>
    <property type="match status" value="1"/>
</dbReference>
<evidence type="ECO:0000313" key="3">
    <source>
        <dbReference type="EMBL" id="NYG35384.1"/>
    </source>
</evidence>
<proteinExistence type="predicted"/>
<evidence type="ECO:0000313" key="4">
    <source>
        <dbReference type="Proteomes" id="UP000518288"/>
    </source>
</evidence>
<dbReference type="RefSeq" id="WP_179635912.1">
    <property type="nucleotide sequence ID" value="NZ_JACCFH010000001.1"/>
</dbReference>
<dbReference type="EMBL" id="JACCFH010000001">
    <property type="protein sequence ID" value="NYG35384.1"/>
    <property type="molecule type" value="Genomic_DNA"/>
</dbReference>
<evidence type="ECO:0000259" key="2">
    <source>
        <dbReference type="Pfam" id="PF20243"/>
    </source>
</evidence>